<dbReference type="OrthoDB" id="7811679at2759"/>
<gene>
    <name evidence="2" type="primary">LOC115627346</name>
</gene>
<evidence type="ECO:0000313" key="2">
    <source>
        <dbReference type="RefSeq" id="XP_030378853.1"/>
    </source>
</evidence>
<organism evidence="1 2">
    <name type="scientific">Drosophila lebanonensis</name>
    <name type="common">Fruit fly</name>
    <name type="synonym">Scaptodrosophila lebanonensis</name>
    <dbReference type="NCBI Taxonomy" id="7225"/>
    <lineage>
        <taxon>Eukaryota</taxon>
        <taxon>Metazoa</taxon>
        <taxon>Ecdysozoa</taxon>
        <taxon>Arthropoda</taxon>
        <taxon>Hexapoda</taxon>
        <taxon>Insecta</taxon>
        <taxon>Pterygota</taxon>
        <taxon>Neoptera</taxon>
        <taxon>Endopterygota</taxon>
        <taxon>Diptera</taxon>
        <taxon>Brachycera</taxon>
        <taxon>Muscomorpha</taxon>
        <taxon>Ephydroidea</taxon>
        <taxon>Drosophilidae</taxon>
        <taxon>Scaptodrosophila</taxon>
    </lineage>
</organism>
<name>A0A6J2TUN7_DROLE</name>
<protein>
    <submittedName>
        <fullName evidence="2">Uncharacterized protein CG13380-like</fullName>
    </submittedName>
</protein>
<keyword evidence="1" id="KW-1185">Reference proteome</keyword>
<reference evidence="2" key="1">
    <citation type="submission" date="2025-08" db="UniProtKB">
        <authorList>
            <consortium name="RefSeq"/>
        </authorList>
    </citation>
    <scope>IDENTIFICATION</scope>
    <source>
        <strain evidence="2">11010-0011.00</strain>
        <tissue evidence="2">Whole body</tissue>
    </source>
</reference>
<proteinExistence type="predicted"/>
<dbReference type="RefSeq" id="XP_030378853.1">
    <property type="nucleotide sequence ID" value="XM_030522993.1"/>
</dbReference>
<sequence length="94" mass="10754">MSKRGRPRNRLVPLPESDPEPVGLECICQRQYRSYQCTKCGKHFHGRLAEICKSHSSVSYLMDFRCCPYCAADTVFITQSDLSKEAILKRNAIN</sequence>
<accession>A0A6J2TUN7</accession>
<evidence type="ECO:0000313" key="1">
    <source>
        <dbReference type="Proteomes" id="UP000504634"/>
    </source>
</evidence>
<dbReference type="AlphaFoldDB" id="A0A6J2TUN7"/>
<dbReference type="GeneID" id="115627346"/>
<dbReference type="Proteomes" id="UP000504634">
    <property type="component" value="Unplaced"/>
</dbReference>